<dbReference type="OrthoDB" id="1445938at2"/>
<dbReference type="RefSeq" id="WP_139220588.1">
    <property type="nucleotide sequence ID" value="NZ_FOVL01000003.1"/>
</dbReference>
<keyword evidence="2" id="KW-1185">Reference proteome</keyword>
<sequence length="155" mass="18557">MEVQFDETSLEQKFKEAENILLNSENITLVEYEDFNYESFDKYNQELLKMISQKPIVYCIWTGPSQKELQYKYIGHVGKKYSRQRLRNHLTKKHERTGAQLKNTIKALSEKYVVGISFIRTEPHYMRKALEDWLIDNNSKNLDWNISGRRKMKNT</sequence>
<accession>A0A1I4YH61</accession>
<evidence type="ECO:0008006" key="3">
    <source>
        <dbReference type="Google" id="ProtNLM"/>
    </source>
</evidence>
<organism evidence="1 2">
    <name type="scientific">Salegentibacter flavus</name>
    <dbReference type="NCBI Taxonomy" id="287099"/>
    <lineage>
        <taxon>Bacteria</taxon>
        <taxon>Pseudomonadati</taxon>
        <taxon>Bacteroidota</taxon>
        <taxon>Flavobacteriia</taxon>
        <taxon>Flavobacteriales</taxon>
        <taxon>Flavobacteriaceae</taxon>
        <taxon>Salegentibacter</taxon>
    </lineage>
</organism>
<dbReference type="AlphaFoldDB" id="A0A1I4YH61"/>
<dbReference type="Proteomes" id="UP000199153">
    <property type="component" value="Unassembled WGS sequence"/>
</dbReference>
<protein>
    <recommendedName>
        <fullName evidence="3">GIY-YIG domain-containing protein</fullName>
    </recommendedName>
</protein>
<evidence type="ECO:0000313" key="1">
    <source>
        <dbReference type="EMBL" id="SFN37365.1"/>
    </source>
</evidence>
<gene>
    <name evidence="1" type="ORF">SAMN05660413_00732</name>
</gene>
<reference evidence="1 2" key="1">
    <citation type="submission" date="2016-10" db="EMBL/GenBank/DDBJ databases">
        <authorList>
            <person name="de Groot N.N."/>
        </authorList>
    </citation>
    <scope>NUCLEOTIDE SEQUENCE [LARGE SCALE GENOMIC DNA]</scope>
    <source>
        <strain evidence="1 2">DSM 17794</strain>
    </source>
</reference>
<proteinExistence type="predicted"/>
<dbReference type="STRING" id="287099.SAMN05660413_00732"/>
<dbReference type="EMBL" id="FOVL01000003">
    <property type="protein sequence ID" value="SFN37365.1"/>
    <property type="molecule type" value="Genomic_DNA"/>
</dbReference>
<evidence type="ECO:0000313" key="2">
    <source>
        <dbReference type="Proteomes" id="UP000199153"/>
    </source>
</evidence>
<name>A0A1I4YH61_9FLAO</name>